<dbReference type="InterPro" id="IPR020845">
    <property type="entry name" value="AMP-binding_CS"/>
</dbReference>
<dbReference type="GO" id="GO:0005524">
    <property type="term" value="F:ATP binding"/>
    <property type="evidence" value="ECO:0007669"/>
    <property type="project" value="UniProtKB-KW"/>
</dbReference>
<dbReference type="Proteomes" id="UP000594454">
    <property type="component" value="Chromosome 4"/>
</dbReference>
<dbReference type="EMBL" id="LR899012">
    <property type="protein sequence ID" value="CAD7087130.1"/>
    <property type="molecule type" value="Genomic_DNA"/>
</dbReference>
<dbReference type="PANTHER" id="PTHR24096:SF422">
    <property type="entry name" value="BCDNA.GH02901"/>
    <property type="match status" value="1"/>
</dbReference>
<dbReference type="Gene3D" id="3.30.300.30">
    <property type="match status" value="1"/>
</dbReference>
<dbReference type="EC" id="1.13.12.7" evidence="3"/>
<dbReference type="FunFam" id="3.30.300.30:FF:000007">
    <property type="entry name" value="4-coumarate--CoA ligase 2"/>
    <property type="match status" value="1"/>
</dbReference>
<dbReference type="AlphaFoldDB" id="A0A7R8UV82"/>
<evidence type="ECO:0000256" key="12">
    <source>
        <dbReference type="ARBA" id="ARBA00048497"/>
    </source>
</evidence>
<dbReference type="GO" id="GO:0004467">
    <property type="term" value="F:long-chain fatty acid-CoA ligase activity"/>
    <property type="evidence" value="ECO:0007669"/>
    <property type="project" value="TreeGrafter"/>
</dbReference>
<dbReference type="GO" id="GO:0046949">
    <property type="term" value="P:fatty-acyl-CoA biosynthetic process"/>
    <property type="evidence" value="ECO:0007669"/>
    <property type="project" value="TreeGrafter"/>
</dbReference>
<evidence type="ECO:0000256" key="9">
    <source>
        <dbReference type="ARBA" id="ARBA00023140"/>
    </source>
</evidence>
<keyword evidence="16" id="KW-1185">Reference proteome</keyword>
<keyword evidence="11" id="KW-0599">Photoprotein</keyword>
<dbReference type="FunFam" id="3.40.50.12780:FF:000003">
    <property type="entry name" value="Long-chain-fatty-acid--CoA ligase FadD"/>
    <property type="match status" value="1"/>
</dbReference>
<evidence type="ECO:0000259" key="13">
    <source>
        <dbReference type="Pfam" id="PF00501"/>
    </source>
</evidence>
<dbReference type="InterPro" id="IPR025110">
    <property type="entry name" value="AMP-bd_C"/>
</dbReference>
<dbReference type="PANTHER" id="PTHR24096">
    <property type="entry name" value="LONG-CHAIN-FATTY-ACID--COA LIGASE"/>
    <property type="match status" value="1"/>
</dbReference>
<reference evidence="15 16" key="1">
    <citation type="submission" date="2020-11" db="EMBL/GenBank/DDBJ databases">
        <authorList>
            <person name="Wallbank WR R."/>
            <person name="Pardo Diaz C."/>
            <person name="Kozak K."/>
            <person name="Martin S."/>
            <person name="Jiggins C."/>
            <person name="Moest M."/>
            <person name="Warren A I."/>
            <person name="Generalovic N T."/>
            <person name="Byers J.R.P. K."/>
            <person name="Montejo-Kovacevich G."/>
            <person name="Yen C E."/>
        </authorList>
    </citation>
    <scope>NUCLEOTIDE SEQUENCE [LARGE SCALE GENOMIC DNA]</scope>
</reference>
<evidence type="ECO:0000256" key="10">
    <source>
        <dbReference type="ARBA" id="ARBA00023223"/>
    </source>
</evidence>
<evidence type="ECO:0000256" key="5">
    <source>
        <dbReference type="ARBA" id="ARBA00022741"/>
    </source>
</evidence>
<evidence type="ECO:0000256" key="4">
    <source>
        <dbReference type="ARBA" id="ARBA00019043"/>
    </source>
</evidence>
<comment type="catalytic activity">
    <reaction evidence="12">
        <text>firefly D-luciferin + ATP + O2 = firefly oxyluciferin + hnu + AMP + CO2 + diphosphate</text>
        <dbReference type="Rhea" id="RHEA:10732"/>
        <dbReference type="ChEBI" id="CHEBI:15379"/>
        <dbReference type="ChEBI" id="CHEBI:16526"/>
        <dbReference type="ChEBI" id="CHEBI:16792"/>
        <dbReference type="ChEBI" id="CHEBI:30212"/>
        <dbReference type="ChEBI" id="CHEBI:30616"/>
        <dbReference type="ChEBI" id="CHEBI:33019"/>
        <dbReference type="ChEBI" id="CHEBI:58038"/>
        <dbReference type="ChEBI" id="CHEBI:456215"/>
        <dbReference type="EC" id="1.13.12.7"/>
    </reaction>
</comment>
<dbReference type="InterPro" id="IPR000873">
    <property type="entry name" value="AMP-dep_synth/lig_dom"/>
</dbReference>
<dbReference type="GO" id="GO:0005777">
    <property type="term" value="C:peroxisome"/>
    <property type="evidence" value="ECO:0007669"/>
    <property type="project" value="UniProtKB-SubCell"/>
</dbReference>
<evidence type="ECO:0000256" key="8">
    <source>
        <dbReference type="ARBA" id="ARBA00023033"/>
    </source>
</evidence>
<comment type="subcellular location">
    <subcellularLocation>
        <location evidence="1">Peroxisome</location>
    </subcellularLocation>
</comment>
<protein>
    <recommendedName>
        <fullName evidence="4">Luciferin 4-monooxygenase</fullName>
        <ecNumber evidence="3">1.13.12.7</ecNumber>
    </recommendedName>
</protein>
<proteinExistence type="inferred from homology"/>
<dbReference type="GO" id="GO:0008218">
    <property type="term" value="P:bioluminescence"/>
    <property type="evidence" value="ECO:0007669"/>
    <property type="project" value="UniProtKB-KW"/>
</dbReference>
<keyword evidence="7" id="KW-0560">Oxidoreductase</keyword>
<keyword evidence="8" id="KW-0503">Monooxygenase</keyword>
<evidence type="ECO:0000256" key="3">
    <source>
        <dbReference type="ARBA" id="ARBA00012532"/>
    </source>
</evidence>
<evidence type="ECO:0000256" key="7">
    <source>
        <dbReference type="ARBA" id="ARBA00023002"/>
    </source>
</evidence>
<dbReference type="Gene3D" id="3.40.50.12780">
    <property type="entry name" value="N-terminal domain of ligase-like"/>
    <property type="match status" value="1"/>
</dbReference>
<keyword evidence="5" id="KW-0547">Nucleotide-binding</keyword>
<dbReference type="CDD" id="cd05911">
    <property type="entry name" value="Firefly_Luc_like"/>
    <property type="match status" value="1"/>
</dbReference>
<comment type="similarity">
    <text evidence="2">Belongs to the ATP-dependent AMP-binding enzyme family.</text>
</comment>
<evidence type="ECO:0000313" key="15">
    <source>
        <dbReference type="EMBL" id="CAD7087130.1"/>
    </source>
</evidence>
<dbReference type="PROSITE" id="PS00455">
    <property type="entry name" value="AMP_BINDING"/>
    <property type="match status" value="1"/>
</dbReference>
<dbReference type="OrthoDB" id="10253869at2759"/>
<evidence type="ECO:0000313" key="16">
    <source>
        <dbReference type="Proteomes" id="UP000594454"/>
    </source>
</evidence>
<feature type="domain" description="AMP-binding enzyme C-terminal" evidence="14">
    <location>
        <begin position="508"/>
        <end position="584"/>
    </location>
</feature>
<dbReference type="InParanoid" id="A0A7R8UV82"/>
<evidence type="ECO:0000256" key="11">
    <source>
        <dbReference type="ARBA" id="ARBA00023262"/>
    </source>
</evidence>
<evidence type="ECO:0000256" key="1">
    <source>
        <dbReference type="ARBA" id="ARBA00004275"/>
    </source>
</evidence>
<dbReference type="Pfam" id="PF00501">
    <property type="entry name" value="AMP-binding"/>
    <property type="match status" value="1"/>
</dbReference>
<evidence type="ECO:0000256" key="6">
    <source>
        <dbReference type="ARBA" id="ARBA00022840"/>
    </source>
</evidence>
<dbReference type="InterPro" id="IPR045851">
    <property type="entry name" value="AMP-bd_C_sf"/>
</dbReference>
<dbReference type="InterPro" id="IPR042099">
    <property type="entry name" value="ANL_N_sf"/>
</dbReference>
<gene>
    <name evidence="15" type="ORF">HERILL_LOCUS9854</name>
</gene>
<keyword evidence="10" id="KW-0455">Luminescence</keyword>
<feature type="domain" description="AMP-dependent synthetase/ligase" evidence="13">
    <location>
        <begin position="76"/>
        <end position="457"/>
    </location>
</feature>
<dbReference type="FunCoup" id="A0A7R8UV82">
    <property type="interactions" value="276"/>
</dbReference>
<organism evidence="15 16">
    <name type="scientific">Hermetia illucens</name>
    <name type="common">Black soldier fly</name>
    <dbReference type="NCBI Taxonomy" id="343691"/>
    <lineage>
        <taxon>Eukaryota</taxon>
        <taxon>Metazoa</taxon>
        <taxon>Ecdysozoa</taxon>
        <taxon>Arthropoda</taxon>
        <taxon>Hexapoda</taxon>
        <taxon>Insecta</taxon>
        <taxon>Pterygota</taxon>
        <taxon>Neoptera</taxon>
        <taxon>Endopterygota</taxon>
        <taxon>Diptera</taxon>
        <taxon>Brachycera</taxon>
        <taxon>Stratiomyomorpha</taxon>
        <taxon>Stratiomyidae</taxon>
        <taxon>Hermetiinae</taxon>
        <taxon>Hermetia</taxon>
    </lineage>
</organism>
<dbReference type="GO" id="GO:0004497">
    <property type="term" value="F:monooxygenase activity"/>
    <property type="evidence" value="ECO:0007669"/>
    <property type="project" value="UniProtKB-KW"/>
</dbReference>
<sequence>MNSSSGRVLVRQIVSSLRAATTLQNQQSKRYVQQQSNAVSEAHDKCSCYTPSEGYIRTSPFDPVAIPDLTLDRYVWENVNKWQNKIAATCIVTGRQYTYAQLRDRSAALALRLQEKFKLKPRDVLAICLPNIPEYPIAFLGSVEAGLTITTVNPMYTAEEIGRQLNNSNAQMVIGTVAGYQLLKDACKAANRRIPICCIKTHKNDSIPEGAVDFSEIIDPKHCDFSQLKPTGITIDDMVVLPYSSGTTGMPKGVMLSHKNITVNCEMTYTGSPYPPLLEDTTETVQEVCPGILPFFHIYGLSLIMLAKLKMGCKLVTMPRFNPDDLISTLYEQKASILYLVPPIILFLINSPKVQKKHMEHLKVVMSGAAPIGALDAERLVTKYPNVAFVQGYGMTETSPVIMMGHRGMTKYASVGFVTPNTEAKIASLDGENRIGLGPNAVGEVCVRGPQVMKGYLNNEEATKDIFLDGGWIRTGDVGYYDEEGYFFITDRMKELIKVKGFQVPPAELEELLRDHPKILDAAVLGVPHEKHGEVPRAFVVLRPNMQATEKEIQEFVEEKVAVYKKLDGGVKFLDDIPKSVAGKILRRELKEKYC</sequence>
<dbReference type="Pfam" id="PF13193">
    <property type="entry name" value="AMP-binding_C"/>
    <property type="match status" value="1"/>
</dbReference>
<dbReference type="SUPFAM" id="SSF56801">
    <property type="entry name" value="Acetyl-CoA synthetase-like"/>
    <property type="match status" value="1"/>
</dbReference>
<evidence type="ECO:0000259" key="14">
    <source>
        <dbReference type="Pfam" id="PF13193"/>
    </source>
</evidence>
<name>A0A7R8UV82_HERIL</name>
<keyword evidence="6" id="KW-0067">ATP-binding</keyword>
<evidence type="ECO:0000256" key="2">
    <source>
        <dbReference type="ARBA" id="ARBA00006432"/>
    </source>
</evidence>
<dbReference type="OMA" id="IPINPIY"/>
<keyword evidence="9" id="KW-0576">Peroxisome</keyword>
<accession>A0A7R8UV82</accession>